<name>A0A1G7HE34_9SPHI</name>
<dbReference type="Proteomes" id="UP000199072">
    <property type="component" value="Unassembled WGS sequence"/>
</dbReference>
<sequence>MVTTLLFSIYNLSLLQVKLKTLNNESWYGLFCDVKIVRVFNILYLRKVRFANKNNLHQKMVGNSVRSQF</sequence>
<protein>
    <submittedName>
        <fullName evidence="1">Uncharacterized protein</fullName>
    </submittedName>
</protein>
<dbReference type="AlphaFoldDB" id="A0A1G7HE34"/>
<proteinExistence type="predicted"/>
<gene>
    <name evidence="1" type="ORF">SAMN05216464_111189</name>
</gene>
<keyword evidence="2" id="KW-1185">Reference proteome</keyword>
<organism evidence="1 2">
    <name type="scientific">Mucilaginibacter pineti</name>
    <dbReference type="NCBI Taxonomy" id="1391627"/>
    <lineage>
        <taxon>Bacteria</taxon>
        <taxon>Pseudomonadati</taxon>
        <taxon>Bacteroidota</taxon>
        <taxon>Sphingobacteriia</taxon>
        <taxon>Sphingobacteriales</taxon>
        <taxon>Sphingobacteriaceae</taxon>
        <taxon>Mucilaginibacter</taxon>
    </lineage>
</organism>
<evidence type="ECO:0000313" key="1">
    <source>
        <dbReference type="EMBL" id="SDE98732.1"/>
    </source>
</evidence>
<dbReference type="STRING" id="1391627.SAMN05216464_111189"/>
<dbReference type="EMBL" id="FNAI01000011">
    <property type="protein sequence ID" value="SDE98732.1"/>
    <property type="molecule type" value="Genomic_DNA"/>
</dbReference>
<evidence type="ECO:0000313" key="2">
    <source>
        <dbReference type="Proteomes" id="UP000199072"/>
    </source>
</evidence>
<reference evidence="1 2" key="1">
    <citation type="submission" date="2016-10" db="EMBL/GenBank/DDBJ databases">
        <authorList>
            <person name="de Groot N.N."/>
        </authorList>
    </citation>
    <scope>NUCLEOTIDE SEQUENCE [LARGE SCALE GENOMIC DNA]</scope>
    <source>
        <strain evidence="1 2">47C3B</strain>
    </source>
</reference>
<accession>A0A1G7HE34</accession>